<sequence>MRYLRVVWRYPAITSTVLVLGSVLLLLALGSPTVGQVIAIGYVAVFVTWTLARMVRDVLRGHVGLDILAVVAMVATLAVGEYIASLIIVLMLSGGEALEDFAGRRARRDLSALLDRSPRIAHVLVAAQLAESDEVTDLPVDEVTVGDVLLIRPAEIVPVDGVLLTESGTFDESSLTGESMPVTREAGGEVLSGAINGSRAVRIRAVRRSADSQYQQIVALVHAAEDSHAPVVRLADRFAVPFTAVSLVLASTAWAISGEATRFAEVLVLATPCPLLIAAPVAFLGGLSRAAKAGVIMKGGAVIEQIARVRAAAFDKTGTLTQGRPELVDIRTANAFAPDELLQLAASAEQYSTHVLAEGIRRAAESRGLELRGATEAREEATNGVVADIDGREVVVGKPAYVAALAPDTVRATLDSSQAAAYVAVDGRFAGVLVLADHPRREAAAVVSWLRAHEVDRIVMLTGDVGTTAQSVGHQVGIAEVHAELLPPEKVALAATLQPRPIMMVGDGVNDAPVLAAADIGVAMGAKGATAAGDAADIVILVDSLEKLVEAVSIGRHTLRVALAAIWIGIGLSVGLMLVAMTGLIPSLVGALVQEAVDLATILYALRALNGPSSPLRTETSDLSGDADPDRARQPGPRASGVT</sequence>
<dbReference type="RefSeq" id="WP_247630132.1">
    <property type="nucleotide sequence ID" value="NZ_JAHWXN010000001.1"/>
</dbReference>
<keyword evidence="6 8" id="KW-1133">Transmembrane helix</keyword>
<dbReference type="Pfam" id="PF00702">
    <property type="entry name" value="Hydrolase"/>
    <property type="match status" value="1"/>
</dbReference>
<dbReference type="Proteomes" id="UP001300096">
    <property type="component" value="Unassembled WGS sequence"/>
</dbReference>
<dbReference type="InterPro" id="IPR001757">
    <property type="entry name" value="P_typ_ATPase"/>
</dbReference>
<evidence type="ECO:0000256" key="9">
    <source>
        <dbReference type="SAM" id="MobiDB-lite"/>
    </source>
</evidence>
<dbReference type="PANTHER" id="PTHR48085">
    <property type="entry name" value="CADMIUM/ZINC-TRANSPORTING ATPASE HMA2-RELATED"/>
    <property type="match status" value="1"/>
</dbReference>
<dbReference type="SUPFAM" id="SSF81660">
    <property type="entry name" value="Metal cation-transporting ATPase, ATP-binding domain N"/>
    <property type="match status" value="1"/>
</dbReference>
<keyword evidence="8" id="KW-0067">ATP-binding</keyword>
<dbReference type="Pfam" id="PF00122">
    <property type="entry name" value="E1-E2_ATPase"/>
    <property type="match status" value="1"/>
</dbReference>
<feature type="domain" description="P-type ATPase A" evidence="10">
    <location>
        <begin position="127"/>
        <end position="221"/>
    </location>
</feature>
<dbReference type="SUPFAM" id="SSF56784">
    <property type="entry name" value="HAD-like"/>
    <property type="match status" value="1"/>
</dbReference>
<evidence type="ECO:0000313" key="12">
    <source>
        <dbReference type="Proteomes" id="UP001300096"/>
    </source>
</evidence>
<dbReference type="NCBIfam" id="TIGR01512">
    <property type="entry name" value="ATPase-IB2_Cd"/>
    <property type="match status" value="1"/>
</dbReference>
<dbReference type="InterPro" id="IPR023299">
    <property type="entry name" value="ATPase_P-typ_cyto_dom_N"/>
</dbReference>
<feature type="transmembrane region" description="Helical" evidence="8">
    <location>
        <begin position="263"/>
        <end position="287"/>
    </location>
</feature>
<dbReference type="PANTHER" id="PTHR48085:SF5">
    <property type="entry name" value="CADMIUM_ZINC-TRANSPORTING ATPASE HMA4-RELATED"/>
    <property type="match status" value="1"/>
</dbReference>
<keyword evidence="12" id="KW-1185">Reference proteome</keyword>
<dbReference type="InterPro" id="IPR027256">
    <property type="entry name" value="P-typ_ATPase_IB"/>
</dbReference>
<feature type="transmembrane region" description="Helical" evidence="8">
    <location>
        <begin position="12"/>
        <end position="30"/>
    </location>
</feature>
<dbReference type="SFLD" id="SFLDF00027">
    <property type="entry name" value="p-type_atpase"/>
    <property type="match status" value="1"/>
</dbReference>
<comment type="subcellular location">
    <subcellularLocation>
        <location evidence="1">Cell membrane</location>
        <topology evidence="1">Multi-pass membrane protein</topology>
    </subcellularLocation>
</comment>
<dbReference type="InterPro" id="IPR044492">
    <property type="entry name" value="P_typ_ATPase_HD_dom"/>
</dbReference>
<evidence type="ECO:0000313" key="11">
    <source>
        <dbReference type="EMBL" id="MCK2036788.1"/>
    </source>
</evidence>
<proteinExistence type="inferred from homology"/>
<evidence type="ECO:0000256" key="4">
    <source>
        <dbReference type="ARBA" id="ARBA00022723"/>
    </source>
</evidence>
<comment type="caution">
    <text evidence="11">The sequence shown here is derived from an EMBL/GenBank/DDBJ whole genome shotgun (WGS) entry which is preliminary data.</text>
</comment>
<dbReference type="InterPro" id="IPR051014">
    <property type="entry name" value="Cation_Transport_ATPase_IB"/>
</dbReference>
<gene>
    <name evidence="11" type="primary">cadA</name>
    <name evidence="11" type="ORF">KZC51_11650</name>
</gene>
<dbReference type="InterPro" id="IPR059000">
    <property type="entry name" value="ATPase_P-type_domA"/>
</dbReference>
<evidence type="ECO:0000256" key="6">
    <source>
        <dbReference type="ARBA" id="ARBA00022989"/>
    </source>
</evidence>
<organism evidence="11 12">
    <name type="scientific">Microbacterium croceum</name>
    <dbReference type="NCBI Taxonomy" id="2851645"/>
    <lineage>
        <taxon>Bacteria</taxon>
        <taxon>Bacillati</taxon>
        <taxon>Actinomycetota</taxon>
        <taxon>Actinomycetes</taxon>
        <taxon>Micrococcales</taxon>
        <taxon>Microbacteriaceae</taxon>
        <taxon>Microbacterium</taxon>
    </lineage>
</organism>
<dbReference type="InterPro" id="IPR018303">
    <property type="entry name" value="ATPase_P-typ_P_site"/>
</dbReference>
<comment type="similarity">
    <text evidence="2 8">Belongs to the cation transport ATPase (P-type) (TC 3.A.3) family. Type IB subfamily.</text>
</comment>
<dbReference type="PRINTS" id="PR00120">
    <property type="entry name" value="HATPASE"/>
</dbReference>
<evidence type="ECO:0000256" key="2">
    <source>
        <dbReference type="ARBA" id="ARBA00006024"/>
    </source>
</evidence>
<dbReference type="SUPFAM" id="SSF81653">
    <property type="entry name" value="Calcium ATPase, transduction domain A"/>
    <property type="match status" value="1"/>
</dbReference>
<dbReference type="InterPro" id="IPR008250">
    <property type="entry name" value="ATPase_P-typ_transduc_dom_A_sf"/>
</dbReference>
<keyword evidence="3 8" id="KW-0812">Transmembrane</keyword>
<dbReference type="NCBIfam" id="TIGR01494">
    <property type="entry name" value="ATPase_P-type"/>
    <property type="match status" value="1"/>
</dbReference>
<name>A0ABT0FFD9_9MICO</name>
<dbReference type="Gene3D" id="2.70.150.10">
    <property type="entry name" value="Calcium-transporting ATPase, cytoplasmic transduction domain A"/>
    <property type="match status" value="1"/>
</dbReference>
<keyword evidence="4 8" id="KW-0479">Metal-binding</keyword>
<evidence type="ECO:0000256" key="7">
    <source>
        <dbReference type="ARBA" id="ARBA00023136"/>
    </source>
</evidence>
<keyword evidence="8" id="KW-1003">Cell membrane</keyword>
<keyword evidence="8" id="KW-0547">Nucleotide-binding</keyword>
<accession>A0ABT0FFD9</accession>
<feature type="transmembrane region" description="Helical" evidence="8">
    <location>
        <begin position="67"/>
        <end position="92"/>
    </location>
</feature>
<dbReference type="SFLD" id="SFLDS00003">
    <property type="entry name" value="Haloacid_Dehalogenase"/>
    <property type="match status" value="1"/>
</dbReference>
<dbReference type="PROSITE" id="PS00154">
    <property type="entry name" value="ATPASE_E1_E2"/>
    <property type="match status" value="1"/>
</dbReference>
<dbReference type="SUPFAM" id="SSF81665">
    <property type="entry name" value="Calcium ATPase, transmembrane domain M"/>
    <property type="match status" value="1"/>
</dbReference>
<feature type="transmembrane region" description="Helical" evidence="8">
    <location>
        <begin position="37"/>
        <end position="55"/>
    </location>
</feature>
<dbReference type="EMBL" id="JAHWXN010000001">
    <property type="protein sequence ID" value="MCK2036788.1"/>
    <property type="molecule type" value="Genomic_DNA"/>
</dbReference>
<dbReference type="Gene3D" id="3.40.50.1000">
    <property type="entry name" value="HAD superfamily/HAD-like"/>
    <property type="match status" value="1"/>
</dbReference>
<evidence type="ECO:0000256" key="1">
    <source>
        <dbReference type="ARBA" id="ARBA00004651"/>
    </source>
</evidence>
<evidence type="ECO:0000256" key="8">
    <source>
        <dbReference type="RuleBase" id="RU362081"/>
    </source>
</evidence>
<dbReference type="NCBIfam" id="TIGR01525">
    <property type="entry name" value="ATPase-IB_hvy"/>
    <property type="match status" value="1"/>
</dbReference>
<dbReference type="InterPro" id="IPR023214">
    <property type="entry name" value="HAD_sf"/>
</dbReference>
<keyword evidence="5" id="KW-1278">Translocase</keyword>
<feature type="compositionally biased region" description="Polar residues" evidence="9">
    <location>
        <begin position="614"/>
        <end position="623"/>
    </location>
</feature>
<keyword evidence="7 8" id="KW-0472">Membrane</keyword>
<evidence type="ECO:0000259" key="10">
    <source>
        <dbReference type="Pfam" id="PF00122"/>
    </source>
</evidence>
<dbReference type="InterPro" id="IPR036412">
    <property type="entry name" value="HAD-like_sf"/>
</dbReference>
<evidence type="ECO:0000256" key="3">
    <source>
        <dbReference type="ARBA" id="ARBA00022692"/>
    </source>
</evidence>
<feature type="transmembrane region" description="Helical" evidence="8">
    <location>
        <begin position="561"/>
        <end position="581"/>
    </location>
</feature>
<dbReference type="PRINTS" id="PR00119">
    <property type="entry name" value="CATATPASE"/>
</dbReference>
<dbReference type="SFLD" id="SFLDG00002">
    <property type="entry name" value="C1.7:_P-type_atpase_like"/>
    <property type="match status" value="1"/>
</dbReference>
<dbReference type="InterPro" id="IPR023298">
    <property type="entry name" value="ATPase_P-typ_TM_dom_sf"/>
</dbReference>
<protein>
    <submittedName>
        <fullName evidence="11">Cadmium-translocating P-type ATPase</fullName>
    </submittedName>
</protein>
<dbReference type="Gene3D" id="3.40.1110.10">
    <property type="entry name" value="Calcium-transporting ATPase, cytoplasmic domain N"/>
    <property type="match status" value="1"/>
</dbReference>
<evidence type="ECO:0000256" key="5">
    <source>
        <dbReference type="ARBA" id="ARBA00022967"/>
    </source>
</evidence>
<reference evidence="11 12" key="1">
    <citation type="submission" date="2021-06" db="EMBL/GenBank/DDBJ databases">
        <title>Genome-based taxonomic framework of Microbacterium strains isolated from marine environment, the description of four new species and reclassification of four preexisting species.</title>
        <authorList>
            <person name="Lee S.D."/>
            <person name="Kim S.-M."/>
            <person name="Byeon Y.-S."/>
            <person name="Yang H.L."/>
            <person name="Kim I.S."/>
        </authorList>
    </citation>
    <scope>NUCLEOTIDE SEQUENCE [LARGE SCALE GENOMIC DNA]</scope>
    <source>
        <strain evidence="11 12">SSW1-49</strain>
    </source>
</reference>
<feature type="region of interest" description="Disordered" evidence="9">
    <location>
        <begin position="614"/>
        <end position="643"/>
    </location>
</feature>